<dbReference type="EMBL" id="FNWV01000001">
    <property type="protein sequence ID" value="SEH42067.1"/>
    <property type="molecule type" value="Genomic_DNA"/>
</dbReference>
<gene>
    <name evidence="3" type="ORF">SAMN02910265_00570</name>
</gene>
<reference evidence="3 4" key="1">
    <citation type="submission" date="2016-10" db="EMBL/GenBank/DDBJ databases">
        <authorList>
            <person name="de Groot N.N."/>
        </authorList>
    </citation>
    <scope>NUCLEOTIDE SEQUENCE [LARGE SCALE GENOMIC DNA]</scope>
    <source>
        <strain evidence="3 4">YAD2003</strain>
    </source>
</reference>
<evidence type="ECO:0000313" key="3">
    <source>
        <dbReference type="EMBL" id="SEH42067.1"/>
    </source>
</evidence>
<feature type="compositionally biased region" description="Basic and acidic residues" evidence="1">
    <location>
        <begin position="144"/>
        <end position="178"/>
    </location>
</feature>
<feature type="region of interest" description="Disordered" evidence="1">
    <location>
        <begin position="137"/>
        <end position="186"/>
    </location>
</feature>
<accession>A0A1H6I5W9</accession>
<dbReference type="RefSeq" id="WP_074714370.1">
    <property type="nucleotide sequence ID" value="NZ_FNWV01000001.1"/>
</dbReference>
<evidence type="ECO:0000256" key="1">
    <source>
        <dbReference type="SAM" id="MobiDB-lite"/>
    </source>
</evidence>
<name>A0A1H6I5W9_RUMFL</name>
<dbReference type="InterPro" id="IPR028916">
    <property type="entry name" value="Tox-GHH_dom"/>
</dbReference>
<sequence length="186" mass="21409">MARDNAACNRAIRKAWACERELVLAGKGSRNWTPEQREQLITKGKVYDADGKAFIGQHMKSVSGFPDNQGDADNIQLLSQEEHLEAHKGDWHNVTNWYYDPDTKTFYDFDVYDYSKFPPDDYINFHPEEYRISLDVVSEEPSTEESKENIESEKKVEETSPPKKTKVIENNRGSDKSKVGPPLHRV</sequence>
<protein>
    <submittedName>
        <fullName evidence="3">GHH signature containing HNH/Endo VII superfamily nuclease toxin</fullName>
    </submittedName>
</protein>
<evidence type="ECO:0000313" key="4">
    <source>
        <dbReference type="Proteomes" id="UP000183190"/>
    </source>
</evidence>
<dbReference type="Proteomes" id="UP000183190">
    <property type="component" value="Unassembled WGS sequence"/>
</dbReference>
<evidence type="ECO:0000259" key="2">
    <source>
        <dbReference type="Pfam" id="PF15636"/>
    </source>
</evidence>
<proteinExistence type="predicted"/>
<dbReference type="Pfam" id="PF15636">
    <property type="entry name" value="Tox-GHH"/>
    <property type="match status" value="1"/>
</dbReference>
<dbReference type="AlphaFoldDB" id="A0A1H6I5W9"/>
<feature type="domain" description="Tox-GHH" evidence="2">
    <location>
        <begin position="7"/>
        <end position="77"/>
    </location>
</feature>
<organism evidence="3 4">
    <name type="scientific">Ruminococcus flavefaciens</name>
    <dbReference type="NCBI Taxonomy" id="1265"/>
    <lineage>
        <taxon>Bacteria</taxon>
        <taxon>Bacillati</taxon>
        <taxon>Bacillota</taxon>
        <taxon>Clostridia</taxon>
        <taxon>Eubacteriales</taxon>
        <taxon>Oscillospiraceae</taxon>
        <taxon>Ruminococcus</taxon>
    </lineage>
</organism>